<dbReference type="EMBL" id="BSPG01000056">
    <property type="protein sequence ID" value="GLS46844.1"/>
    <property type="molecule type" value="Genomic_DNA"/>
</dbReference>
<reference evidence="4" key="2">
    <citation type="journal article" date="2019" name="Int. J. Syst. Evol. Microbiol.">
        <title>The Global Catalogue of Microorganisms (GCM) 10K type strain sequencing project: providing services to taxonomists for standard genome sequencing and annotation.</title>
        <authorList>
            <consortium name="The Broad Institute Genomics Platform"/>
            <consortium name="The Broad Institute Genome Sequencing Center for Infectious Disease"/>
            <person name="Wu L."/>
            <person name="Ma J."/>
        </authorList>
    </citation>
    <scope>NUCLEOTIDE SEQUENCE [LARGE SCALE GENOMIC DNA]</scope>
    <source>
        <strain evidence="4">NBRC 107710</strain>
    </source>
</reference>
<evidence type="ECO:0000313" key="1">
    <source>
        <dbReference type="EMBL" id="GLS46844.1"/>
    </source>
</evidence>
<comment type="caution">
    <text evidence="2">The sequence shown here is derived from an EMBL/GenBank/DDBJ whole genome shotgun (WGS) entry which is preliminary data.</text>
</comment>
<keyword evidence="4" id="KW-1185">Reference proteome</keyword>
<reference evidence="1" key="4">
    <citation type="submission" date="2023-01" db="EMBL/GenBank/DDBJ databases">
        <title>Draft genome sequence of Methylobacterium brachythecii strain NBRC 107710.</title>
        <authorList>
            <person name="Sun Q."/>
            <person name="Mori K."/>
        </authorList>
    </citation>
    <scope>NUCLEOTIDE SEQUENCE</scope>
    <source>
        <strain evidence="1">NBRC 107710</strain>
    </source>
</reference>
<dbReference type="Proteomes" id="UP000517759">
    <property type="component" value="Unassembled WGS sequence"/>
</dbReference>
<organism evidence="2 3">
    <name type="scientific">Methylobacterium brachythecii</name>
    <dbReference type="NCBI Taxonomy" id="1176177"/>
    <lineage>
        <taxon>Bacteria</taxon>
        <taxon>Pseudomonadati</taxon>
        <taxon>Pseudomonadota</taxon>
        <taxon>Alphaproteobacteria</taxon>
        <taxon>Hyphomicrobiales</taxon>
        <taxon>Methylobacteriaceae</taxon>
        <taxon>Methylobacterium</taxon>
    </lineage>
</organism>
<dbReference type="RefSeq" id="WP_183506179.1">
    <property type="nucleotide sequence ID" value="NZ_BSPG01000056.1"/>
</dbReference>
<reference evidence="2 3" key="3">
    <citation type="submission" date="2020-08" db="EMBL/GenBank/DDBJ databases">
        <title>Genomic Encyclopedia of Type Strains, Phase IV (KMG-IV): sequencing the most valuable type-strain genomes for metagenomic binning, comparative biology and taxonomic classification.</title>
        <authorList>
            <person name="Goeker M."/>
        </authorList>
    </citation>
    <scope>NUCLEOTIDE SEQUENCE [LARGE SCALE GENOMIC DNA]</scope>
    <source>
        <strain evidence="2 3">DSM 24105</strain>
    </source>
</reference>
<evidence type="ECO:0000313" key="4">
    <source>
        <dbReference type="Proteomes" id="UP001156881"/>
    </source>
</evidence>
<name>A0A7W6F7P6_9HYPH</name>
<reference evidence="1" key="1">
    <citation type="journal article" date="2014" name="Int. J. Syst. Evol. Microbiol.">
        <title>Complete genome of a new Firmicutes species belonging to the dominant human colonic microbiota ('Ruminococcus bicirculans') reveals two chromosomes and a selective capacity to utilize plant glucans.</title>
        <authorList>
            <consortium name="NISC Comparative Sequencing Program"/>
            <person name="Wegmann U."/>
            <person name="Louis P."/>
            <person name="Goesmann A."/>
            <person name="Henrissat B."/>
            <person name="Duncan S.H."/>
            <person name="Flint H.J."/>
        </authorList>
    </citation>
    <scope>NUCLEOTIDE SEQUENCE</scope>
    <source>
        <strain evidence="1">NBRC 107710</strain>
    </source>
</reference>
<protein>
    <submittedName>
        <fullName evidence="2">Outer membrane lipoprotein SlyB</fullName>
    </submittedName>
</protein>
<gene>
    <name evidence="1" type="ORF">GCM10007884_48410</name>
    <name evidence="2" type="ORF">GGR33_002815</name>
</gene>
<proteinExistence type="predicted"/>
<sequence length="75" mass="7127">MFGLIGNIAGAALGGPIGSAIGGAIGGAIDGGGSGGGGADGKSFDDALSGFAMQIAQDAMGEMDQAMQDTDEEFE</sequence>
<keyword evidence="2" id="KW-0449">Lipoprotein</keyword>
<dbReference type="AlphaFoldDB" id="A0A7W6F7P6"/>
<dbReference type="EMBL" id="JACIDN010000005">
    <property type="protein sequence ID" value="MBB3903306.1"/>
    <property type="molecule type" value="Genomic_DNA"/>
</dbReference>
<dbReference type="Proteomes" id="UP001156881">
    <property type="component" value="Unassembled WGS sequence"/>
</dbReference>
<evidence type="ECO:0000313" key="2">
    <source>
        <dbReference type="EMBL" id="MBB3903306.1"/>
    </source>
</evidence>
<accession>A0A7W6F7P6</accession>
<evidence type="ECO:0000313" key="3">
    <source>
        <dbReference type="Proteomes" id="UP000517759"/>
    </source>
</evidence>